<organism evidence="1">
    <name type="scientific">Cucumis melo</name>
    <name type="common">Muskmelon</name>
    <dbReference type="NCBI Taxonomy" id="3656"/>
    <lineage>
        <taxon>Eukaryota</taxon>
        <taxon>Viridiplantae</taxon>
        <taxon>Streptophyta</taxon>
        <taxon>Embryophyta</taxon>
        <taxon>Tracheophyta</taxon>
        <taxon>Spermatophyta</taxon>
        <taxon>Magnoliopsida</taxon>
        <taxon>eudicotyledons</taxon>
        <taxon>Gunneridae</taxon>
        <taxon>Pentapetalae</taxon>
        <taxon>rosids</taxon>
        <taxon>fabids</taxon>
        <taxon>Cucurbitales</taxon>
        <taxon>Cucurbitaceae</taxon>
        <taxon>Benincaseae</taxon>
        <taxon>Cucumis</taxon>
    </lineage>
</organism>
<protein>
    <submittedName>
        <fullName evidence="1">Uncharacterized protein</fullName>
    </submittedName>
</protein>
<name>A0A9I9CYY6_CUCME</name>
<sequence>MKDRLGWLGDWRVRLRCRRNQLGGLRERLAAYKGGMLVSDSLETKNNGWKTIREQLNRDGDRRRDRCGLNGGCGLLKNEEEKRFNLV</sequence>
<dbReference type="Gramene" id="MELO3C010445.2.1">
    <property type="protein sequence ID" value="MELO3C010445.2.1"/>
    <property type="gene ID" value="MELO3C010445.2"/>
</dbReference>
<accession>A0A9I9CYY6</accession>
<dbReference type="EnsemblPlants" id="MELO3C010445.2.1">
    <property type="protein sequence ID" value="MELO3C010445.2.1"/>
    <property type="gene ID" value="MELO3C010445.2"/>
</dbReference>
<evidence type="ECO:0000313" key="1">
    <source>
        <dbReference type="EnsemblPlants" id="MELO3C010445.2.1"/>
    </source>
</evidence>
<proteinExistence type="predicted"/>
<reference evidence="1" key="1">
    <citation type="submission" date="2023-03" db="UniProtKB">
        <authorList>
            <consortium name="EnsemblPlants"/>
        </authorList>
    </citation>
    <scope>IDENTIFICATION</scope>
</reference>
<dbReference type="AlphaFoldDB" id="A0A9I9CYY6"/>